<organism evidence="4 5">
    <name type="scientific">Azospirillum brasilense</name>
    <dbReference type="NCBI Taxonomy" id="192"/>
    <lineage>
        <taxon>Bacteria</taxon>
        <taxon>Pseudomonadati</taxon>
        <taxon>Pseudomonadota</taxon>
        <taxon>Alphaproteobacteria</taxon>
        <taxon>Rhodospirillales</taxon>
        <taxon>Azospirillaceae</taxon>
        <taxon>Azospirillum</taxon>
    </lineage>
</organism>
<feature type="domain" description="Type VI secretion system component TssM1 N-terminal" evidence="3">
    <location>
        <begin position="181"/>
        <end position="375"/>
    </location>
</feature>
<dbReference type="Proteomes" id="UP000316083">
    <property type="component" value="Unassembled WGS sequence"/>
</dbReference>
<evidence type="ECO:0000313" key="5">
    <source>
        <dbReference type="Proteomes" id="UP000316083"/>
    </source>
</evidence>
<name>A0A560ASY6_AZOBR</name>
<dbReference type="EMBL" id="VITF01000013">
    <property type="protein sequence ID" value="TWA63392.1"/>
    <property type="molecule type" value="Genomic_DNA"/>
</dbReference>
<feature type="region of interest" description="Disordered" evidence="1">
    <location>
        <begin position="763"/>
        <end position="842"/>
    </location>
</feature>
<keyword evidence="2" id="KW-1133">Transmembrane helix</keyword>
<protein>
    <submittedName>
        <fullName evidence="4">Type VI secretion system protein ImpL</fullName>
    </submittedName>
</protein>
<evidence type="ECO:0000313" key="4">
    <source>
        <dbReference type="EMBL" id="TWA63392.1"/>
    </source>
</evidence>
<accession>A0A560ASY6</accession>
<reference evidence="4 5" key="1">
    <citation type="submission" date="2019-06" db="EMBL/GenBank/DDBJ databases">
        <title>Genomic Encyclopedia of Type Strains, Phase IV (KMG-V): Genome sequencing to study the core and pangenomes of soil and plant-associated prokaryotes.</title>
        <authorList>
            <person name="Whitman W."/>
        </authorList>
    </citation>
    <scope>NUCLEOTIDE SEQUENCE [LARGE SCALE GENOMIC DNA]</scope>
    <source>
        <strain evidence="4 5">BR 11796</strain>
    </source>
</reference>
<dbReference type="Pfam" id="PF14331">
    <property type="entry name" value="IcmF-related_N"/>
    <property type="match status" value="1"/>
</dbReference>
<evidence type="ECO:0000256" key="2">
    <source>
        <dbReference type="SAM" id="Phobius"/>
    </source>
</evidence>
<comment type="caution">
    <text evidence="4">The sequence shown here is derived from an EMBL/GenBank/DDBJ whole genome shotgun (WGS) entry which is preliminary data.</text>
</comment>
<dbReference type="PANTHER" id="PTHR36153">
    <property type="entry name" value="INNER MEMBRANE PROTEIN-RELATED"/>
    <property type="match status" value="1"/>
</dbReference>
<feature type="region of interest" description="Disordered" evidence="1">
    <location>
        <begin position="60"/>
        <end position="98"/>
    </location>
</feature>
<dbReference type="AlphaFoldDB" id="A0A560ASY6"/>
<feature type="compositionally biased region" description="Pro residues" evidence="1">
    <location>
        <begin position="823"/>
        <end position="840"/>
    </location>
</feature>
<proteinExistence type="predicted"/>
<dbReference type="InterPro" id="IPR053156">
    <property type="entry name" value="T6SS_TssM-like"/>
</dbReference>
<dbReference type="InterPro" id="IPR025743">
    <property type="entry name" value="TssM1_N"/>
</dbReference>
<gene>
    <name evidence="4" type="ORF">FBZ82_11350</name>
</gene>
<evidence type="ECO:0000256" key="1">
    <source>
        <dbReference type="SAM" id="MobiDB-lite"/>
    </source>
</evidence>
<evidence type="ECO:0000259" key="3">
    <source>
        <dbReference type="Pfam" id="PF14331"/>
    </source>
</evidence>
<feature type="compositionally biased region" description="Basic and acidic residues" evidence="1">
    <location>
        <begin position="776"/>
        <end position="804"/>
    </location>
</feature>
<sequence length="1102" mass="116098">MVLLMLTLELVLSTIGSAIVYVLSFAVTLAPYALLALPLYIVYRLGRMVWPKLRRWRRKPAAKGTAQKKAPMRRAAPPAPLRVRAEAPPPTKAAANAPPNARVYGEGLDILTRQMRGPLRRGDIPWFLAFGVGGPALLATDPTHVRWPEDGNGENGCWWFCEGAAILHAGADSADGSRLGASWPALVAAMRKRPMRRPLDGILLMVGADELRAAAERPGPRDALAKRGAALRERLRTLRDDLGVVGPVHVVVVRAEALDGFADLCAAMPSALLDGVLGWTNPQDWAKPFEPRRIDEAFEAIAADIAVLEADAFAAGTAGVRLPLLPASLDTLRHPLALFLDGALGGDDQAEPFPLRGIALTGAYAPATGGRRPVFARNLLPGRAFAEAGYGRPSDAAYQQAHKRRRMAQAALAASVAGLSVAAWQGVSSVSASSPPVTAATADLRRALLARDAVTDGALAGRVIAATAVMERSSLATPLLPTSLFSTFDEDKKRLASVTLRRSVLRPIRDALLPSATMADLPPVANPQRVEDLPAFRRLAEQLDRIGGRRDALERYDRFRRNSGFDELNALAESVYGAVPRSPMTATDGYITRIAAGADLPNLDARTIAAAVRAESVQLAAPLAEELYGRNPLRQRAEALAERLRGLPETPTAEDVEDVRRLTGAAAEAVSWPIAGALQEPARGLPDAIRVILQKAAIADLPGRDTTDRITEALSTAATGARAAVLALDAPQTGALFAVGDGGALVLNPAVTALPDALAAALPEPAPEAPPAEAAKPAERKPEPPKPEPAKSEQAKSEQAKTVEAKPALPDAEPAKPMAAASPPAPRPAPSPEPMAPPPAAEASAVVAHLPIPPRLPLEAPVPDSDAALSKLSGAFAQTLAGRFPFVGPEQARGAPDADPQDVRRFYRQLDEHRVAVMRTATPEVAAFMERMEAARPLLEAIARPAPVSVRLTYGANRAQEVGAEHIIDWSVRSGASAVGASANGGTLAWTPGQPVLLSARWAAGSPFRPKGAATGGTAAATGDTITLAERGPWALLRLLKSHAPSSSRDGLLLRVALPTQTLEGQPVRDTVLVLGAAVSAGTRNELPARALDLPARFPQKW</sequence>
<feature type="transmembrane region" description="Helical" evidence="2">
    <location>
        <begin position="28"/>
        <end position="50"/>
    </location>
</feature>
<dbReference type="RefSeq" id="WP_247883356.1">
    <property type="nucleotide sequence ID" value="NZ_VITF01000013.1"/>
</dbReference>
<keyword evidence="2" id="KW-0812">Transmembrane</keyword>
<keyword evidence="2" id="KW-0472">Membrane</keyword>
<dbReference type="PANTHER" id="PTHR36153:SF1">
    <property type="entry name" value="TYPE VI SECRETION SYSTEM COMPONENT TSSM1"/>
    <property type="match status" value="1"/>
</dbReference>